<keyword evidence="2" id="KW-0812">Transmembrane</keyword>
<keyword evidence="2" id="KW-0472">Membrane</keyword>
<evidence type="ECO:0000313" key="5">
    <source>
        <dbReference type="RefSeq" id="XP_006818354.1"/>
    </source>
</evidence>
<organism evidence="4 5">
    <name type="scientific">Saccoglossus kowalevskii</name>
    <name type="common">Acorn worm</name>
    <dbReference type="NCBI Taxonomy" id="10224"/>
    <lineage>
        <taxon>Eukaryota</taxon>
        <taxon>Metazoa</taxon>
        <taxon>Hemichordata</taxon>
        <taxon>Enteropneusta</taxon>
        <taxon>Harrimaniidae</taxon>
        <taxon>Saccoglossus</taxon>
    </lineage>
</organism>
<name>A0ABM0MEB3_SACKO</name>
<dbReference type="SUPFAM" id="SSF55729">
    <property type="entry name" value="Acyl-CoA N-acyltransferases (Nat)"/>
    <property type="match status" value="1"/>
</dbReference>
<sequence length="244" mass="28405">MERRSTVTLRQFEENDQRRVIYVFKNSMMDLFKPNYQRHLSYRRFINVFLLALCLYLSLYVYNSVLLCVVIVALIPTAYNISTHIIFKQCIRKRLASDLKDIKTTYIDIDSGSGNFWVAVYDGQIVGTVALFLREFEGRGMQPELTTMYVHRKYRRLGIGTKLMNKAVQYANDHQFSCVFLTTGEDNHEARKLYIKTGFVKIREYVVNYHVLMSTVMTTYVLNLKPVVDDAVTATPDTSSIKQK</sequence>
<dbReference type="Gene3D" id="3.40.630.30">
    <property type="match status" value="1"/>
</dbReference>
<feature type="transmembrane region" description="Helical" evidence="2">
    <location>
        <begin position="45"/>
        <end position="63"/>
    </location>
</feature>
<evidence type="ECO:0000256" key="1">
    <source>
        <dbReference type="ARBA" id="ARBA00022679"/>
    </source>
</evidence>
<evidence type="ECO:0000256" key="2">
    <source>
        <dbReference type="SAM" id="Phobius"/>
    </source>
</evidence>
<dbReference type="InterPro" id="IPR050769">
    <property type="entry name" value="NAT_camello-type"/>
</dbReference>
<keyword evidence="1" id="KW-0808">Transferase</keyword>
<dbReference type="GeneID" id="102806051"/>
<evidence type="ECO:0000313" key="4">
    <source>
        <dbReference type="Proteomes" id="UP000694865"/>
    </source>
</evidence>
<dbReference type="CDD" id="cd04301">
    <property type="entry name" value="NAT_SF"/>
    <property type="match status" value="1"/>
</dbReference>
<feature type="transmembrane region" description="Helical" evidence="2">
    <location>
        <begin position="69"/>
        <end position="87"/>
    </location>
</feature>
<dbReference type="Proteomes" id="UP000694865">
    <property type="component" value="Unplaced"/>
</dbReference>
<reference evidence="5" key="1">
    <citation type="submission" date="2025-08" db="UniProtKB">
        <authorList>
            <consortium name="RefSeq"/>
        </authorList>
    </citation>
    <scope>IDENTIFICATION</scope>
    <source>
        <tissue evidence="5">Testes</tissue>
    </source>
</reference>
<dbReference type="PANTHER" id="PTHR13947:SF37">
    <property type="entry name" value="LD18367P"/>
    <property type="match status" value="1"/>
</dbReference>
<dbReference type="InterPro" id="IPR016181">
    <property type="entry name" value="Acyl_CoA_acyltransferase"/>
</dbReference>
<dbReference type="InterPro" id="IPR000182">
    <property type="entry name" value="GNAT_dom"/>
</dbReference>
<dbReference type="PANTHER" id="PTHR13947">
    <property type="entry name" value="GNAT FAMILY N-ACETYLTRANSFERASE"/>
    <property type="match status" value="1"/>
</dbReference>
<proteinExistence type="predicted"/>
<dbReference type="Pfam" id="PF00583">
    <property type="entry name" value="Acetyltransf_1"/>
    <property type="match status" value="1"/>
</dbReference>
<dbReference type="RefSeq" id="XP_006818354.1">
    <property type="nucleotide sequence ID" value="XM_006818291.1"/>
</dbReference>
<dbReference type="PROSITE" id="PS51186">
    <property type="entry name" value="GNAT"/>
    <property type="match status" value="1"/>
</dbReference>
<evidence type="ECO:0000259" key="3">
    <source>
        <dbReference type="PROSITE" id="PS51186"/>
    </source>
</evidence>
<feature type="domain" description="N-acetyltransferase" evidence="3">
    <location>
        <begin position="69"/>
        <end position="218"/>
    </location>
</feature>
<keyword evidence="4" id="KW-1185">Reference proteome</keyword>
<gene>
    <name evidence="5" type="primary">LOC102806051</name>
</gene>
<accession>A0ABM0MEB3</accession>
<keyword evidence="2" id="KW-1133">Transmembrane helix</keyword>
<protein>
    <submittedName>
        <fullName evidence="5">N-acetyltransferase 8-like</fullName>
    </submittedName>
</protein>